<reference evidence="4 5" key="2">
    <citation type="journal article" date="2010" name="Stand. Genomic Sci.">
        <title>Complete genome sequence of Gordonia bronchialis type strain (3410).</title>
        <authorList>
            <person name="Ivanova N."/>
            <person name="Sikorski J."/>
            <person name="Jando M."/>
            <person name="Lapidus A."/>
            <person name="Nolan M."/>
            <person name="Lucas S."/>
            <person name="Del Rio T.G."/>
            <person name="Tice H."/>
            <person name="Copeland A."/>
            <person name="Cheng J.F."/>
            <person name="Chen F."/>
            <person name="Bruce D."/>
            <person name="Goodwin L."/>
            <person name="Pitluck S."/>
            <person name="Mavromatis K."/>
            <person name="Ovchinnikova G."/>
            <person name="Pati A."/>
            <person name="Chen A."/>
            <person name="Palaniappan K."/>
            <person name="Land M."/>
            <person name="Hauser L."/>
            <person name="Chang Y.J."/>
            <person name="Jeffries C.D."/>
            <person name="Chain P."/>
            <person name="Saunders E."/>
            <person name="Han C."/>
            <person name="Detter J.C."/>
            <person name="Brettin T."/>
            <person name="Rohde M."/>
            <person name="Goker M."/>
            <person name="Bristow J."/>
            <person name="Eisen J.A."/>
            <person name="Markowitz V."/>
            <person name="Hugenholtz P."/>
            <person name="Klenk H.P."/>
            <person name="Kyrpides N.C."/>
        </authorList>
    </citation>
    <scope>NUCLEOTIDE SEQUENCE [LARGE SCALE GENOMIC DNA]</scope>
    <source>
        <strain evidence="5">ATCC 25592 / DSM 43247 / BCRC 13721 / JCM 3198 / KCTC 3076 / NBRC 16047 / NCTC 10667</strain>
    </source>
</reference>
<dbReference type="KEGG" id="gbr:Gbro_1983"/>
<dbReference type="SUPFAM" id="SSF55347">
    <property type="entry name" value="Glyceraldehyde-3-phosphate dehydrogenase-like, C-terminal domain"/>
    <property type="match status" value="1"/>
</dbReference>
<reference evidence="5" key="1">
    <citation type="submission" date="2009-10" db="EMBL/GenBank/DDBJ databases">
        <title>The complete chromosome of Gordonia bronchialis DSM 43247.</title>
        <authorList>
            <consortium name="US DOE Joint Genome Institute (JGI-PGF)"/>
            <person name="Lucas S."/>
            <person name="Copeland A."/>
            <person name="Lapidus A."/>
            <person name="Glavina del Rio T."/>
            <person name="Dalin E."/>
            <person name="Tice H."/>
            <person name="Bruce D."/>
            <person name="Goodwin L."/>
            <person name="Pitluck S."/>
            <person name="Kyrpides N."/>
            <person name="Mavromatis K."/>
            <person name="Ivanova N."/>
            <person name="Ovchinnikova G."/>
            <person name="Saunders E."/>
            <person name="Brettin T."/>
            <person name="Detter J.C."/>
            <person name="Han C."/>
            <person name="Larimer F."/>
            <person name="Land M."/>
            <person name="Hauser L."/>
            <person name="Markowitz V."/>
            <person name="Cheng J.-F."/>
            <person name="Hugenholtz P."/>
            <person name="Woyke T."/>
            <person name="Wu D."/>
            <person name="Jando M."/>
            <person name="Schneider S."/>
            <person name="Goeker M."/>
            <person name="Klenk H.-P."/>
            <person name="Eisen J.A."/>
        </authorList>
    </citation>
    <scope>NUCLEOTIDE SEQUENCE [LARGE SCALE GENOMIC DNA]</scope>
    <source>
        <strain evidence="5">ATCC 25592 / DSM 43247 / BCRC 13721 / JCM 3198 / KCTC 3076 / NBRC 16047 / NCTC 10667</strain>
    </source>
</reference>
<dbReference type="STRING" id="526226.Gbro_1983"/>
<dbReference type="HOGENOM" id="CLU_023194_17_1_11"/>
<sequence length="407" mass="42750">MTPAKVRHRLSAGMVGGGAGADIGKTHRAAMNLDGTYELVAGVFGRDHTASSQFATTLGVSSDRVYRDPAEMAAAEAARADGIDVAVIVTPNDSHYAIAREFLAAGISVVCEKPLTLDAAQSRELVAVADASGAILAVPHCYSAYAMVRQAARMVRDGDLGAIRFIAVEHASGWAATAVETGEHPGARWRTDPAVGGRASVVADLGTHALHLLRYISGLEPTFVAAHLDTLVPGRAVYDNATVGLDLTDGARATLWASMVATGNPHGLRIRVFGEHAALEWDHHDPGRLRVRDHSGTETVLVEGSPRLSDDALRLSRAGLGHPEGFLEAFANFYADLAEAWTARRDGVPPPRRELSYPTGIDGLIGVEFVEAVVDSHSRGGARLPTAFTPVPADPAPSTLETSGVSA</sequence>
<dbReference type="InterPro" id="IPR055170">
    <property type="entry name" value="GFO_IDH_MocA-like_dom"/>
</dbReference>
<evidence type="ECO:0000259" key="3">
    <source>
        <dbReference type="Pfam" id="PF22725"/>
    </source>
</evidence>
<dbReference type="Proteomes" id="UP000001219">
    <property type="component" value="Chromosome"/>
</dbReference>
<dbReference type="PANTHER" id="PTHR43708">
    <property type="entry name" value="CONSERVED EXPRESSED OXIDOREDUCTASE (EUROFUNG)"/>
    <property type="match status" value="1"/>
</dbReference>
<dbReference type="Gene3D" id="3.40.50.720">
    <property type="entry name" value="NAD(P)-binding Rossmann-like Domain"/>
    <property type="match status" value="1"/>
</dbReference>
<dbReference type="SUPFAM" id="SSF51735">
    <property type="entry name" value="NAD(P)-binding Rossmann-fold domains"/>
    <property type="match status" value="1"/>
</dbReference>
<feature type="domain" description="Gfo/Idh/MocA-like oxidoreductase N-terminal" evidence="2">
    <location>
        <begin position="12"/>
        <end position="139"/>
    </location>
</feature>
<evidence type="ECO:0000259" key="2">
    <source>
        <dbReference type="Pfam" id="PF01408"/>
    </source>
</evidence>
<dbReference type="InterPro" id="IPR000683">
    <property type="entry name" value="Gfo/Idh/MocA-like_OxRdtase_N"/>
</dbReference>
<dbReference type="Pfam" id="PF01408">
    <property type="entry name" value="GFO_IDH_MocA"/>
    <property type="match status" value="1"/>
</dbReference>
<evidence type="ECO:0000313" key="5">
    <source>
        <dbReference type="Proteomes" id="UP000001219"/>
    </source>
</evidence>
<dbReference type="AlphaFoldDB" id="D0L9P8"/>
<dbReference type="InterPro" id="IPR036291">
    <property type="entry name" value="NAD(P)-bd_dom_sf"/>
</dbReference>
<name>D0L9P8_GORB4</name>
<dbReference type="OrthoDB" id="9792085at2"/>
<dbReference type="RefSeq" id="WP_012833794.1">
    <property type="nucleotide sequence ID" value="NC_013441.1"/>
</dbReference>
<protein>
    <submittedName>
        <fullName evidence="4">Oxidoreductase domain protein</fullName>
    </submittedName>
</protein>
<dbReference type="PANTHER" id="PTHR43708:SF3">
    <property type="entry name" value="OXIDOREDUCTASE"/>
    <property type="match status" value="1"/>
</dbReference>
<dbReference type="InterPro" id="IPR051317">
    <property type="entry name" value="Gfo/Idh/MocA_oxidoreduct"/>
</dbReference>
<accession>D0L9P8</accession>
<proteinExistence type="predicted"/>
<feature type="domain" description="GFO/IDH/MocA-like oxidoreductase" evidence="3">
    <location>
        <begin position="148"/>
        <end position="279"/>
    </location>
</feature>
<dbReference type="EMBL" id="CP001802">
    <property type="protein sequence ID" value="ACY21236.1"/>
    <property type="molecule type" value="Genomic_DNA"/>
</dbReference>
<feature type="region of interest" description="Disordered" evidence="1">
    <location>
        <begin position="385"/>
        <end position="407"/>
    </location>
</feature>
<evidence type="ECO:0000256" key="1">
    <source>
        <dbReference type="SAM" id="MobiDB-lite"/>
    </source>
</evidence>
<gene>
    <name evidence="4" type="ordered locus">Gbro_1983</name>
</gene>
<keyword evidence="5" id="KW-1185">Reference proteome</keyword>
<dbReference type="GO" id="GO:0000166">
    <property type="term" value="F:nucleotide binding"/>
    <property type="evidence" value="ECO:0007669"/>
    <property type="project" value="InterPro"/>
</dbReference>
<dbReference type="Pfam" id="PF22725">
    <property type="entry name" value="GFO_IDH_MocA_C3"/>
    <property type="match status" value="1"/>
</dbReference>
<dbReference type="eggNOG" id="COG0673">
    <property type="taxonomic scope" value="Bacteria"/>
</dbReference>
<evidence type="ECO:0000313" key="4">
    <source>
        <dbReference type="EMBL" id="ACY21236.1"/>
    </source>
</evidence>
<dbReference type="Gene3D" id="3.30.360.10">
    <property type="entry name" value="Dihydrodipicolinate Reductase, domain 2"/>
    <property type="match status" value="1"/>
</dbReference>
<organism evidence="4 5">
    <name type="scientific">Gordonia bronchialis (strain ATCC 25592 / DSM 43247 / BCRC 13721 / JCM 3198 / KCTC 3076 / NBRC 16047 / NCTC 10667)</name>
    <name type="common">Rhodococcus bronchialis</name>
    <dbReference type="NCBI Taxonomy" id="526226"/>
    <lineage>
        <taxon>Bacteria</taxon>
        <taxon>Bacillati</taxon>
        <taxon>Actinomycetota</taxon>
        <taxon>Actinomycetes</taxon>
        <taxon>Mycobacteriales</taxon>
        <taxon>Gordoniaceae</taxon>
        <taxon>Gordonia</taxon>
    </lineage>
</organism>